<evidence type="ECO:0000313" key="4">
    <source>
        <dbReference type="Proteomes" id="UP000663699"/>
    </source>
</evidence>
<reference evidence="3" key="1">
    <citation type="submission" date="2020-06" db="EMBL/GenBank/DDBJ databases">
        <title>Genomes of multiple members of Pneumocystis genus reveal paths to human pathogen Pneumocystis jirovecii.</title>
        <authorList>
            <person name="Cisse O.H."/>
            <person name="Ma L."/>
            <person name="Dekker J."/>
            <person name="Khil P."/>
            <person name="Jo J."/>
            <person name="Brenchley J."/>
            <person name="Blair R."/>
            <person name="Pahar B."/>
            <person name="Chabe M."/>
            <person name="Van Rompay K.A."/>
            <person name="Keesler R."/>
            <person name="Sukura A."/>
            <person name="Hirsch V."/>
            <person name="Kutty G."/>
            <person name="Liu Y."/>
            <person name="Peng L."/>
            <person name="Chen J."/>
            <person name="Song J."/>
            <person name="Weissenbacher-Lang C."/>
            <person name="Xu J."/>
            <person name="Upham N.S."/>
            <person name="Stajich J.E."/>
            <person name="Cuomo C.A."/>
            <person name="Cushion M.T."/>
            <person name="Kovacs J.A."/>
        </authorList>
    </citation>
    <scope>NUCLEOTIDE SEQUENCE</scope>
    <source>
        <strain evidence="3">2A</strain>
    </source>
</reference>
<dbReference type="GO" id="GO:0031415">
    <property type="term" value="C:NatA complex"/>
    <property type="evidence" value="ECO:0007669"/>
    <property type="project" value="TreeGrafter"/>
</dbReference>
<name>A0A899GCC5_9ASCO</name>
<keyword evidence="1" id="KW-0677">Repeat</keyword>
<dbReference type="Gene3D" id="1.25.40.1010">
    <property type="match status" value="1"/>
</dbReference>
<dbReference type="SMART" id="SM00028">
    <property type="entry name" value="TPR"/>
    <property type="match status" value="5"/>
</dbReference>
<dbReference type="Pfam" id="PF12569">
    <property type="entry name" value="NatA_aux_su"/>
    <property type="match status" value="1"/>
</dbReference>
<dbReference type="InterPro" id="IPR011990">
    <property type="entry name" value="TPR-like_helical_dom_sf"/>
</dbReference>
<proteinExistence type="predicted"/>
<keyword evidence="2" id="KW-0802">TPR repeat</keyword>
<dbReference type="Gene3D" id="1.25.40.1040">
    <property type="match status" value="1"/>
</dbReference>
<dbReference type="PIRSF" id="PIRSF000422">
    <property type="entry name" value="N-terminal-AcTrfase-A_aux_su"/>
    <property type="match status" value="1"/>
</dbReference>
<dbReference type="InterPro" id="IPR019734">
    <property type="entry name" value="TPR_rpt"/>
</dbReference>
<sequence length="812" mass="95879">MATQDLGHRETSLFRQIIKFYETKQYKKSLKNADQILKKYPEHGETLAMKGLILTLLNKKSEGYEHAHRGLRNNLKSHICWHVFGLLHRLDKNYNEAIKCYLNALKYDKENLQILRDLALLLTHKRLFIQLINTRNILLQLNPKQQQNWTACALANHLNGDILASEKILTTYEDIFGNKFLRNYENSETILYKCTIIMELGNYIEALNYINSVECQVIDKISIMEIKAKCLLKLKRKEAIEEYIKLLDRNSENYEYYIDLAKAKGLKNKNEVIDTNGLKQMYIDLEKRYPGSYVAKRLLLDFLSGDEFKIAIDKYLKKLFEKGTPSAFISIKSLYLDKEKKDIIQDSVEQYLDNLYLEKDILCGIEDKTNNDPTVLLWILYFLAQHYDYLRETEKALIYIDKAIEHTPTLVDLYLTKARIYKHSGNAQLAMFFLNDARKLDLQDRYINTKCAKYMLRNDCNKEALNILGLFTKTNINDGPIDDLVDMQCIWFILEDGQSFLRQKKYNIALKRFETIRKIFNIWNEDQFDFHSYSLRKGTLRTYINCLKWEDNLFSHPFYLKAAQLAIKIYVLLYDYPNLKNNLDYIDSIVFDNKETLNQMGNIQFQNNNLNNKKHKENERLDFDDDPSGDKLIQTENPLQDALQFLLPLQSLVLDNIQIYILGFEIYFRQKNYSQALNCILNAQKLDLYHPELHLQIIYFKKNFKNILESKDIEEITQKKNEIFSTDITEHDLNEEFYKYTKNFSAYHVLSYIKSLVLINELSHLEKAIVQLLSFDDIMVFREAFDIVTEQRLKSLFKKLILAKFPLATGFD</sequence>
<evidence type="ECO:0000313" key="3">
    <source>
        <dbReference type="EMBL" id="QSL66237.1"/>
    </source>
</evidence>
<dbReference type="Pfam" id="PF13181">
    <property type="entry name" value="TPR_8"/>
    <property type="match status" value="1"/>
</dbReference>
<dbReference type="Proteomes" id="UP000663699">
    <property type="component" value="Chromosome 10"/>
</dbReference>
<dbReference type="FunFam" id="1.25.40.1040:FF:000003">
    <property type="entry name" value="N-terminal acetyltransferase A, auxiliary subunit"/>
    <property type="match status" value="1"/>
</dbReference>
<keyword evidence="4" id="KW-1185">Reference proteome</keyword>
<gene>
    <name evidence="3" type="ORF">MERGE_000612</name>
</gene>
<evidence type="ECO:0000256" key="2">
    <source>
        <dbReference type="ARBA" id="ARBA00022803"/>
    </source>
</evidence>
<dbReference type="SUPFAM" id="SSF48452">
    <property type="entry name" value="TPR-like"/>
    <property type="match status" value="4"/>
</dbReference>
<protein>
    <submittedName>
        <fullName evidence="3">Uncharacterized protein</fullName>
    </submittedName>
</protein>
<dbReference type="InterPro" id="IPR021183">
    <property type="entry name" value="NatA_aux_su"/>
</dbReference>
<organism evidence="3 4">
    <name type="scientific">Pneumocystis wakefieldiae</name>
    <dbReference type="NCBI Taxonomy" id="38082"/>
    <lineage>
        <taxon>Eukaryota</taxon>
        <taxon>Fungi</taxon>
        <taxon>Dikarya</taxon>
        <taxon>Ascomycota</taxon>
        <taxon>Taphrinomycotina</taxon>
        <taxon>Pneumocystomycetes</taxon>
        <taxon>Pneumocystaceae</taxon>
        <taxon>Pneumocystis</taxon>
    </lineage>
</organism>
<dbReference type="PANTHER" id="PTHR22767:SF2">
    <property type="entry name" value="N(ALPHA)-ACETYLTRANSFERASE 15_16, ISOFORM A"/>
    <property type="match status" value="1"/>
</dbReference>
<dbReference type="AlphaFoldDB" id="A0A899GCC5"/>
<dbReference type="OrthoDB" id="10263032at2759"/>
<dbReference type="EMBL" id="CP054541">
    <property type="protein sequence ID" value="QSL66237.1"/>
    <property type="molecule type" value="Genomic_DNA"/>
</dbReference>
<accession>A0A899GCC5</accession>
<evidence type="ECO:0000256" key="1">
    <source>
        <dbReference type="ARBA" id="ARBA00022737"/>
    </source>
</evidence>
<dbReference type="PANTHER" id="PTHR22767">
    <property type="entry name" value="N-TERMINAL ACETYLTRANSFERASE-RELATED"/>
    <property type="match status" value="1"/>
</dbReference>